<dbReference type="PANTHER" id="PTHR42756:SF1">
    <property type="entry name" value="TRANSCRIPTIONAL REPRESSOR OF EMRAB OPERON"/>
    <property type="match status" value="1"/>
</dbReference>
<evidence type="ECO:0000256" key="1">
    <source>
        <dbReference type="ARBA" id="ARBA00023015"/>
    </source>
</evidence>
<evidence type="ECO:0000256" key="3">
    <source>
        <dbReference type="ARBA" id="ARBA00023163"/>
    </source>
</evidence>
<dbReference type="EMBL" id="CP022203">
    <property type="protein sequence ID" value="ATB50681.1"/>
    <property type="molecule type" value="Genomic_DNA"/>
</dbReference>
<feature type="domain" description="HTH marR-type" evidence="4">
    <location>
        <begin position="20"/>
        <end position="154"/>
    </location>
</feature>
<keyword evidence="6" id="KW-1185">Reference proteome</keyword>
<dbReference type="Proteomes" id="UP000217343">
    <property type="component" value="Chromosome"/>
</dbReference>
<dbReference type="PRINTS" id="PR00598">
    <property type="entry name" value="HTHMARR"/>
</dbReference>
<evidence type="ECO:0000313" key="5">
    <source>
        <dbReference type="EMBL" id="ATB50681.1"/>
    </source>
</evidence>
<protein>
    <submittedName>
        <fullName evidence="5">MarR family transcriptional regulator</fullName>
    </submittedName>
</protein>
<keyword evidence="3" id="KW-0804">Transcription</keyword>
<evidence type="ECO:0000259" key="4">
    <source>
        <dbReference type="PROSITE" id="PS50995"/>
    </source>
</evidence>
<dbReference type="Gene3D" id="1.10.10.10">
    <property type="entry name" value="Winged helix-like DNA-binding domain superfamily/Winged helix DNA-binding domain"/>
    <property type="match status" value="1"/>
</dbReference>
<dbReference type="PANTHER" id="PTHR42756">
    <property type="entry name" value="TRANSCRIPTIONAL REGULATOR, MARR"/>
    <property type="match status" value="1"/>
</dbReference>
<dbReference type="SUPFAM" id="SSF46785">
    <property type="entry name" value="Winged helix' DNA-binding domain"/>
    <property type="match status" value="1"/>
</dbReference>
<evidence type="ECO:0000256" key="2">
    <source>
        <dbReference type="ARBA" id="ARBA00023125"/>
    </source>
</evidence>
<keyword evidence="1" id="KW-0805">Transcription regulation</keyword>
<dbReference type="RefSeq" id="WP_013937722.1">
    <property type="nucleotide sequence ID" value="NZ_CP022203.1"/>
</dbReference>
<gene>
    <name evidence="5" type="ORF">MYMAC_006337</name>
</gene>
<dbReference type="AlphaFoldDB" id="A0A250K4Z1"/>
<dbReference type="InterPro" id="IPR000835">
    <property type="entry name" value="HTH_MarR-typ"/>
</dbReference>
<keyword evidence="2" id="KW-0238">DNA-binding</keyword>
<dbReference type="PROSITE" id="PS01117">
    <property type="entry name" value="HTH_MARR_1"/>
    <property type="match status" value="1"/>
</dbReference>
<dbReference type="Pfam" id="PF01047">
    <property type="entry name" value="MarR"/>
    <property type="match status" value="1"/>
</dbReference>
<name>A0A250K4Z1_9BACT</name>
<dbReference type="InterPro" id="IPR036388">
    <property type="entry name" value="WH-like_DNA-bd_sf"/>
</dbReference>
<dbReference type="OrthoDB" id="5521015at2"/>
<dbReference type="GO" id="GO:0003677">
    <property type="term" value="F:DNA binding"/>
    <property type="evidence" value="ECO:0007669"/>
    <property type="project" value="UniProtKB-KW"/>
</dbReference>
<accession>A0A250K4Z1</accession>
<proteinExistence type="predicted"/>
<reference evidence="5 6" key="1">
    <citation type="submission" date="2017-06" db="EMBL/GenBank/DDBJ databases">
        <title>Sequencing and comparative analysis of myxobacterial genomes.</title>
        <authorList>
            <person name="Rupp O."/>
            <person name="Goesmann A."/>
            <person name="Sogaard-Andersen L."/>
        </authorList>
    </citation>
    <scope>NUCLEOTIDE SEQUENCE [LARGE SCALE GENOMIC DNA]</scope>
    <source>
        <strain evidence="5 6">DSM 14697</strain>
    </source>
</reference>
<dbReference type="InterPro" id="IPR036390">
    <property type="entry name" value="WH_DNA-bd_sf"/>
</dbReference>
<sequence>MGYSVSRKFHKEDEDVSEDLEKLQNLLLALGRRSSLRDPIASMCEQLQFTPPQVHAILWLGQDGPLTMGELARRLGVTEKTVTGVVDRLERQGHLLRERSATDRRVVHCHLTEEGQSTWGRLNRVVVHGMHQFLGILDAGDRKALFRILEKLLKRMGDPTTPAPPAPRERTG</sequence>
<dbReference type="KEGG" id="mmas:MYMAC_006337"/>
<dbReference type="PROSITE" id="PS50995">
    <property type="entry name" value="HTH_MARR_2"/>
    <property type="match status" value="1"/>
</dbReference>
<organism evidence="5 6">
    <name type="scientific">Corallococcus macrosporus DSM 14697</name>
    <dbReference type="NCBI Taxonomy" id="1189310"/>
    <lineage>
        <taxon>Bacteria</taxon>
        <taxon>Pseudomonadati</taxon>
        <taxon>Myxococcota</taxon>
        <taxon>Myxococcia</taxon>
        <taxon>Myxococcales</taxon>
        <taxon>Cystobacterineae</taxon>
        <taxon>Myxococcaceae</taxon>
        <taxon>Corallococcus</taxon>
    </lineage>
</organism>
<evidence type="ECO:0000313" key="6">
    <source>
        <dbReference type="Proteomes" id="UP000217343"/>
    </source>
</evidence>
<dbReference type="SMART" id="SM00347">
    <property type="entry name" value="HTH_MARR"/>
    <property type="match status" value="1"/>
</dbReference>
<dbReference type="InterPro" id="IPR023187">
    <property type="entry name" value="Tscrpt_reg_MarR-type_CS"/>
</dbReference>
<dbReference type="GO" id="GO:0003700">
    <property type="term" value="F:DNA-binding transcription factor activity"/>
    <property type="evidence" value="ECO:0007669"/>
    <property type="project" value="InterPro"/>
</dbReference>